<keyword evidence="3" id="KW-0813">Transport</keyword>
<evidence type="ECO:0000256" key="5">
    <source>
        <dbReference type="SAM" id="SignalP"/>
    </source>
</evidence>
<dbReference type="SUPFAM" id="SSF53850">
    <property type="entry name" value="Periplasmic binding protein-like II"/>
    <property type="match status" value="1"/>
</dbReference>
<comment type="caution">
    <text evidence="6">The sequence shown here is derived from an EMBL/GenBank/DDBJ whole genome shotgun (WGS) entry which is preliminary data.</text>
</comment>
<accession>A0ABV5AQB9</accession>
<feature type="signal peptide" evidence="5">
    <location>
        <begin position="1"/>
        <end position="21"/>
    </location>
</feature>
<proteinExistence type="inferred from homology"/>
<dbReference type="InterPro" id="IPR022387">
    <property type="entry name" value="Bind_CPR0540"/>
</dbReference>
<protein>
    <submittedName>
        <fullName evidence="6">Carbohydrate ABC transporter substrate-binding protein</fullName>
    </submittedName>
</protein>
<evidence type="ECO:0000256" key="1">
    <source>
        <dbReference type="ARBA" id="ARBA00004196"/>
    </source>
</evidence>
<organism evidence="6 7">
    <name type="scientific">Paenibacillus enshidis</name>
    <dbReference type="NCBI Taxonomy" id="1458439"/>
    <lineage>
        <taxon>Bacteria</taxon>
        <taxon>Bacillati</taxon>
        <taxon>Bacillota</taxon>
        <taxon>Bacilli</taxon>
        <taxon>Bacillales</taxon>
        <taxon>Paenibacillaceae</taxon>
        <taxon>Paenibacillus</taxon>
    </lineage>
</organism>
<dbReference type="PANTHER" id="PTHR43649:SF31">
    <property type="entry name" value="SN-GLYCEROL-3-PHOSPHATE-BINDING PERIPLASMIC PROTEIN UGPB"/>
    <property type="match status" value="1"/>
</dbReference>
<dbReference type="InterPro" id="IPR006059">
    <property type="entry name" value="SBP"/>
</dbReference>
<dbReference type="RefSeq" id="WP_375353641.1">
    <property type="nucleotide sequence ID" value="NZ_JBHHMI010000003.1"/>
</dbReference>
<name>A0ABV5AQB9_9BACL</name>
<dbReference type="InterPro" id="IPR050490">
    <property type="entry name" value="Bact_solute-bd_prot1"/>
</dbReference>
<comment type="similarity">
    <text evidence="2">Belongs to the bacterial solute-binding protein 1 family.</text>
</comment>
<evidence type="ECO:0000256" key="3">
    <source>
        <dbReference type="ARBA" id="ARBA00022448"/>
    </source>
</evidence>
<sequence>MRKRKWLKAIGASVLAASMLAGCGTSSNGGSEPNGAAGEGQPFENMELEVAVFQGGYGREYWDGIAESFMADHPGTKINITASPKIADIVRPKIVAGNPPDFMYISGSDNTPILDGLIKDHALLDLTELFNEPAAEGGEALKEKILPGVLESPSISPYGDGKIYLAPFNYGVMGLWYNKALFDGKGIKAPATWDEWFQLNAAAKENNRALFTYQGLYPGYLEEMIVPAIYSVGGQEALDQFFNYDPEFWKSEAFTTVWGNLERIASEDNALMKGTVALNHTQAQTAFMQGQAMFIPNGTWFEDEMKDAPREDGFQFGFLGVPAFQSGDPVLALTNVEQMVIPAKAKNPELAKEFLKYVYTDKSVQLNAEKSKAVMAVKGAPDLAKSSLSETTYNVYKAVDNGMMAVAGTFKPVAKGSKYNPSEEVYSPISSLMNKQMTLEQYSSKMVEIYTDIQAELAQSGTES</sequence>
<reference evidence="6 7" key="1">
    <citation type="submission" date="2024-09" db="EMBL/GenBank/DDBJ databases">
        <title>Paenibacillus zeirhizospherea sp. nov., isolated from surface of the maize (Zea mays) roots in a horticulture field, Hungary.</title>
        <authorList>
            <person name="Marton D."/>
            <person name="Farkas M."/>
            <person name="Bedics A."/>
            <person name="Toth E."/>
            <person name="Tancsics A."/>
            <person name="Boka K."/>
            <person name="Maroti G."/>
            <person name="Kriszt B."/>
            <person name="Cserhati M."/>
        </authorList>
    </citation>
    <scope>NUCLEOTIDE SEQUENCE [LARGE SCALE GENOMIC DNA]</scope>
    <source>
        <strain evidence="6 7">KCTC 33519</strain>
    </source>
</reference>
<dbReference type="EMBL" id="JBHHMI010000003">
    <property type="protein sequence ID" value="MFB5266074.1"/>
    <property type="molecule type" value="Genomic_DNA"/>
</dbReference>
<dbReference type="NCBIfam" id="TIGR03850">
    <property type="entry name" value="bind_CPR_0540"/>
    <property type="match status" value="1"/>
</dbReference>
<keyword evidence="4 5" id="KW-0732">Signal</keyword>
<dbReference type="PANTHER" id="PTHR43649">
    <property type="entry name" value="ARABINOSE-BINDING PROTEIN-RELATED"/>
    <property type="match status" value="1"/>
</dbReference>
<feature type="chain" id="PRO_5046004639" evidence="5">
    <location>
        <begin position="22"/>
        <end position="464"/>
    </location>
</feature>
<keyword evidence="7" id="KW-1185">Reference proteome</keyword>
<evidence type="ECO:0000313" key="6">
    <source>
        <dbReference type="EMBL" id="MFB5266074.1"/>
    </source>
</evidence>
<dbReference type="Gene3D" id="3.40.190.10">
    <property type="entry name" value="Periplasmic binding protein-like II"/>
    <property type="match status" value="1"/>
</dbReference>
<gene>
    <name evidence="6" type="ORF">ACE41H_04650</name>
</gene>
<dbReference type="PROSITE" id="PS51257">
    <property type="entry name" value="PROKAR_LIPOPROTEIN"/>
    <property type="match status" value="1"/>
</dbReference>
<evidence type="ECO:0000256" key="4">
    <source>
        <dbReference type="ARBA" id="ARBA00022729"/>
    </source>
</evidence>
<evidence type="ECO:0000313" key="7">
    <source>
        <dbReference type="Proteomes" id="UP001580346"/>
    </source>
</evidence>
<comment type="subcellular location">
    <subcellularLocation>
        <location evidence="1">Cell envelope</location>
    </subcellularLocation>
</comment>
<dbReference type="Proteomes" id="UP001580346">
    <property type="component" value="Unassembled WGS sequence"/>
</dbReference>
<evidence type="ECO:0000256" key="2">
    <source>
        <dbReference type="ARBA" id="ARBA00008520"/>
    </source>
</evidence>
<dbReference type="Pfam" id="PF01547">
    <property type="entry name" value="SBP_bac_1"/>
    <property type="match status" value="1"/>
</dbReference>